<gene>
    <name evidence="2" type="ORF">MNBD_GAMMA14-1692</name>
</gene>
<dbReference type="EMBL" id="UOFM01000417">
    <property type="protein sequence ID" value="VAW81703.1"/>
    <property type="molecule type" value="Genomic_DNA"/>
</dbReference>
<feature type="non-terminal residue" evidence="2">
    <location>
        <position position="1"/>
    </location>
</feature>
<sequence>RIEPQYGSAVGERRGSDKSDDTKIHKWGWGRSDRGVTVRAGLLVCQ</sequence>
<evidence type="ECO:0000313" key="2">
    <source>
        <dbReference type="EMBL" id="VAW81703.1"/>
    </source>
</evidence>
<proteinExistence type="predicted"/>
<name>A0A3B0Z0E3_9ZZZZ</name>
<protein>
    <submittedName>
        <fullName evidence="2">Uncharacterized protein</fullName>
    </submittedName>
</protein>
<evidence type="ECO:0000256" key="1">
    <source>
        <dbReference type="SAM" id="MobiDB-lite"/>
    </source>
</evidence>
<organism evidence="2">
    <name type="scientific">hydrothermal vent metagenome</name>
    <dbReference type="NCBI Taxonomy" id="652676"/>
    <lineage>
        <taxon>unclassified sequences</taxon>
        <taxon>metagenomes</taxon>
        <taxon>ecological metagenomes</taxon>
    </lineage>
</organism>
<feature type="compositionally biased region" description="Basic and acidic residues" evidence="1">
    <location>
        <begin position="11"/>
        <end position="24"/>
    </location>
</feature>
<dbReference type="AlphaFoldDB" id="A0A3B0Z0E3"/>
<feature type="region of interest" description="Disordered" evidence="1">
    <location>
        <begin position="1"/>
        <end position="24"/>
    </location>
</feature>
<accession>A0A3B0Z0E3</accession>
<reference evidence="2" key="1">
    <citation type="submission" date="2018-06" db="EMBL/GenBank/DDBJ databases">
        <authorList>
            <person name="Zhirakovskaya E."/>
        </authorList>
    </citation>
    <scope>NUCLEOTIDE SEQUENCE</scope>
</reference>